<feature type="signal peptide" evidence="1">
    <location>
        <begin position="1"/>
        <end position="20"/>
    </location>
</feature>
<name>A0ABW5C6S1_9PROT</name>
<dbReference type="EMBL" id="JBHUIY010000005">
    <property type="protein sequence ID" value="MFD2233044.1"/>
    <property type="molecule type" value="Genomic_DNA"/>
</dbReference>
<evidence type="ECO:0000313" key="3">
    <source>
        <dbReference type="Proteomes" id="UP001597296"/>
    </source>
</evidence>
<comment type="caution">
    <text evidence="2">The sequence shown here is derived from an EMBL/GenBank/DDBJ whole genome shotgun (WGS) entry which is preliminary data.</text>
</comment>
<dbReference type="Pfam" id="PF04314">
    <property type="entry name" value="PCuAC"/>
    <property type="match status" value="1"/>
</dbReference>
<proteinExistence type="predicted"/>
<dbReference type="SUPFAM" id="SSF110087">
    <property type="entry name" value="DR1885-like metal-binding protein"/>
    <property type="match status" value="1"/>
</dbReference>
<dbReference type="InterPro" id="IPR058248">
    <property type="entry name" value="Lxx211020-like"/>
</dbReference>
<dbReference type="InterPro" id="IPR007410">
    <property type="entry name" value="LpqE-like"/>
</dbReference>
<keyword evidence="1" id="KW-0732">Signal</keyword>
<evidence type="ECO:0000313" key="2">
    <source>
        <dbReference type="EMBL" id="MFD2233044.1"/>
    </source>
</evidence>
<dbReference type="InterPro" id="IPR036182">
    <property type="entry name" value="PCuAC_sf"/>
</dbReference>
<keyword evidence="3" id="KW-1185">Reference proteome</keyword>
<dbReference type="Proteomes" id="UP001597296">
    <property type="component" value="Unassembled WGS sequence"/>
</dbReference>
<protein>
    <submittedName>
        <fullName evidence="2">Copper chaperone PCu(A)C</fullName>
    </submittedName>
</protein>
<dbReference type="PANTHER" id="PTHR36302">
    <property type="entry name" value="BLR7088 PROTEIN"/>
    <property type="match status" value="1"/>
</dbReference>
<gene>
    <name evidence="2" type="ORF">ACFSNB_04420</name>
</gene>
<sequence length="149" mass="15574">MIRRLLSVAVLALLSLPAHAGEIEIVSPVLRLPAISGGNGAVFLTIVNHGPADRLTAASLPNTRATELHTHQRDGAVVRMRRVESIEVPANGRAELRPGGDHIMAIGLDPAPAAGEEVTLTLTFAQAGTIETKVTASPAVPQEHRHGGN</sequence>
<dbReference type="Gene3D" id="2.60.40.1890">
    <property type="entry name" value="PCu(A)C copper chaperone"/>
    <property type="match status" value="1"/>
</dbReference>
<feature type="chain" id="PRO_5046087321" evidence="1">
    <location>
        <begin position="21"/>
        <end position="149"/>
    </location>
</feature>
<evidence type="ECO:0000256" key="1">
    <source>
        <dbReference type="SAM" id="SignalP"/>
    </source>
</evidence>
<organism evidence="2 3">
    <name type="scientific">Phaeospirillum tilakii</name>
    <dbReference type="NCBI Taxonomy" id="741673"/>
    <lineage>
        <taxon>Bacteria</taxon>
        <taxon>Pseudomonadati</taxon>
        <taxon>Pseudomonadota</taxon>
        <taxon>Alphaproteobacteria</taxon>
        <taxon>Rhodospirillales</taxon>
        <taxon>Rhodospirillaceae</taxon>
        <taxon>Phaeospirillum</taxon>
    </lineage>
</organism>
<dbReference type="PANTHER" id="PTHR36302:SF1">
    <property type="entry name" value="COPPER CHAPERONE PCU(A)C"/>
    <property type="match status" value="1"/>
</dbReference>
<accession>A0ABW5C6S1</accession>
<dbReference type="RefSeq" id="WP_377314827.1">
    <property type="nucleotide sequence ID" value="NZ_JBHUIY010000005.1"/>
</dbReference>
<reference evidence="3" key="1">
    <citation type="journal article" date="2019" name="Int. J. Syst. Evol. Microbiol.">
        <title>The Global Catalogue of Microorganisms (GCM) 10K type strain sequencing project: providing services to taxonomists for standard genome sequencing and annotation.</title>
        <authorList>
            <consortium name="The Broad Institute Genomics Platform"/>
            <consortium name="The Broad Institute Genome Sequencing Center for Infectious Disease"/>
            <person name="Wu L."/>
            <person name="Ma J."/>
        </authorList>
    </citation>
    <scope>NUCLEOTIDE SEQUENCE [LARGE SCALE GENOMIC DNA]</scope>
    <source>
        <strain evidence="3">KCTC 15012</strain>
    </source>
</reference>